<gene>
    <name evidence="1" type="ORF">CLIB1444_11S03114</name>
</gene>
<accession>A0ACA9YDE0</accession>
<evidence type="ECO:0000313" key="1">
    <source>
        <dbReference type="EMBL" id="CAH6722874.1"/>
    </source>
</evidence>
<evidence type="ECO:0000313" key="2">
    <source>
        <dbReference type="Proteomes" id="UP001152531"/>
    </source>
</evidence>
<reference evidence="1" key="1">
    <citation type="submission" date="2022-06" db="EMBL/GenBank/DDBJ databases">
        <authorList>
            <person name="Legras J.-L."/>
            <person name="Devillers H."/>
            <person name="Grondin C."/>
        </authorList>
    </citation>
    <scope>NUCLEOTIDE SEQUENCE</scope>
    <source>
        <strain evidence="1">CLIB 1444</strain>
    </source>
</reference>
<name>A0ACA9YDE0_9ASCO</name>
<protein>
    <submittedName>
        <fullName evidence="1">Uncharacterized protein</fullName>
    </submittedName>
</protein>
<dbReference type="EMBL" id="CALSDN010000011">
    <property type="protein sequence ID" value="CAH6722874.1"/>
    <property type="molecule type" value="Genomic_DNA"/>
</dbReference>
<sequence>MSDNIIREIKSFKTQLDQHLSKRFIDPTLLLGLSTVVEGKFENWIIADFNEYYTSVEVNKPSDFNTIKYFETLWSNFHYPIIKYFQKVHQAIYNDILKEFNDSKDNFKLHPVEMRKINDPFIRFINKTSSFYKNLLEYFSTHFKNPLIPNKFLAYFDFKISKNSIPTSNSNLQANILYLIYKNLLCLGDCSRHRSFIETSYVLPSLNKKNFHKFRLLNNEKKYTTFKSYYELSFTYYKFCILLLPSLNEPYNHIGMINNLIENKFDSVYWFLRSCFTRLPSNKLGISNLNNLLNKNWFKTNLYEILVSNNINDFTKNFHNQLFKKSNDLNVMLTCLIGFHYSSNYNLNNHFIMKKLNYNKVEFIFLNLNFNDDLFLSLMNLDEGGNFYLKQLIVLISFNKMITKAKFQRLLKKYFEYFFQAIIKVLKKEITPSDLNNILVCLRLSLNWFKEDNYQLDQKLIESLVEILNLLLKSLKEDVDKDVSNVSEDQIPNNSKYLQMIETLKGISRPVRSYYFADDVILKDFSIIKYQFKDFKDNHLFESNDINLLNNDYSSLIVNKFPIFLDNESFLKMTDFNQEFINEEILNNENHLRLQALLILGKKLLLDSPCKIEFSSEFKVTQPIKRKRIKNRRKIKKKPQEKVEDVNTQILSNEEESEDSDSDLDDFEDEDIDEIQNFILHHSNKLKDEIKQTIASEASSPIIQPRVVMGDSFGDEGVGFAKEVSSEFKKEGSSFAKEDSVVSQMSNPSINLMSGQPFHPQAQLPTQSSIQMQIPGQIPGQIQGQMPGQMPTQIPGQLPGQMPTQIPAQIPAQLPSQIPHLQPNQFHPYPQYQPPMYPYLAGSTPYYQSPIPSQPYAYPPFPGQPSPQPNTMPNPPPSSTQPGHNSYPQFYSQ</sequence>
<dbReference type="Proteomes" id="UP001152531">
    <property type="component" value="Unassembled WGS sequence"/>
</dbReference>
<keyword evidence="2" id="KW-1185">Reference proteome</keyword>
<proteinExistence type="predicted"/>
<comment type="caution">
    <text evidence="1">The sequence shown here is derived from an EMBL/GenBank/DDBJ whole genome shotgun (WGS) entry which is preliminary data.</text>
</comment>
<organism evidence="1 2">
    <name type="scientific">[Candida] jaroonii</name>
    <dbReference type="NCBI Taxonomy" id="467808"/>
    <lineage>
        <taxon>Eukaryota</taxon>
        <taxon>Fungi</taxon>
        <taxon>Dikarya</taxon>
        <taxon>Ascomycota</taxon>
        <taxon>Saccharomycotina</taxon>
        <taxon>Pichiomycetes</taxon>
        <taxon>Debaryomycetaceae</taxon>
        <taxon>Yamadazyma</taxon>
    </lineage>
</organism>